<dbReference type="EMBL" id="KI965484">
    <property type="protein sequence ID" value="EUD65077.1"/>
    <property type="molecule type" value="Genomic_DNA"/>
</dbReference>
<dbReference type="RefSeq" id="XP_008818393.1">
    <property type="nucleotide sequence ID" value="XM_008820171.1"/>
</dbReference>
<dbReference type="AlphaFoldDB" id="W6ZWD1"/>
<reference evidence="1 2" key="1">
    <citation type="submission" date="2013-02" db="EMBL/GenBank/DDBJ databases">
        <title>The Genome Sequence of Plasmodium inui San Antonio 1.</title>
        <authorList>
            <consortium name="The Broad Institute Genome Sequencing Platform"/>
            <consortium name="The Broad Institute Genome Sequencing Center for Infectious Disease"/>
            <person name="Neafsey D."/>
            <person name="Cheeseman I."/>
            <person name="Volkman S."/>
            <person name="Adams J."/>
            <person name="Walker B."/>
            <person name="Young S.K."/>
            <person name="Zeng Q."/>
            <person name="Gargeya S."/>
            <person name="Fitzgerald M."/>
            <person name="Haas B."/>
            <person name="Abouelleil A."/>
            <person name="Alvarado L."/>
            <person name="Arachchi H.M."/>
            <person name="Berlin A.M."/>
            <person name="Chapman S.B."/>
            <person name="Dewar J."/>
            <person name="Goldberg J."/>
            <person name="Griggs A."/>
            <person name="Gujja S."/>
            <person name="Hansen M."/>
            <person name="Howarth C."/>
            <person name="Imamovic A."/>
            <person name="Larimer J."/>
            <person name="McCowan C."/>
            <person name="Murphy C."/>
            <person name="Neiman D."/>
            <person name="Pearson M."/>
            <person name="Priest M."/>
            <person name="Roberts A."/>
            <person name="Saif S."/>
            <person name="Shea T."/>
            <person name="Sisk P."/>
            <person name="Sykes S."/>
            <person name="Wortman J."/>
            <person name="Nusbaum C."/>
            <person name="Birren B."/>
        </authorList>
    </citation>
    <scope>NUCLEOTIDE SEQUENCE [LARGE SCALE GENOMIC DNA]</scope>
    <source>
        <strain evidence="1 2">San Antonio 1</strain>
    </source>
</reference>
<dbReference type="VEuPathDB" id="PlasmoDB:C922_04592"/>
<accession>W6ZWD1</accession>
<name>W6ZWD1_9APIC</name>
<protein>
    <submittedName>
        <fullName evidence="1">Uncharacterized protein</fullName>
    </submittedName>
</protein>
<proteinExistence type="predicted"/>
<evidence type="ECO:0000313" key="1">
    <source>
        <dbReference type="EMBL" id="EUD65077.1"/>
    </source>
</evidence>
<dbReference type="GeneID" id="20039866"/>
<organism evidence="1 2">
    <name type="scientific">Plasmodium inui San Antonio 1</name>
    <dbReference type="NCBI Taxonomy" id="1237626"/>
    <lineage>
        <taxon>Eukaryota</taxon>
        <taxon>Sar</taxon>
        <taxon>Alveolata</taxon>
        <taxon>Apicomplexa</taxon>
        <taxon>Aconoidasida</taxon>
        <taxon>Haemosporida</taxon>
        <taxon>Plasmodiidae</taxon>
        <taxon>Plasmodium</taxon>
        <taxon>Plasmodium (Plasmodium)</taxon>
    </lineage>
</organism>
<dbReference type="Proteomes" id="UP000030640">
    <property type="component" value="Unassembled WGS sequence"/>
</dbReference>
<sequence length="77" mass="9018">MKQYIPDSLSGKVIKLHQKETAEHVIYETTDNKSGTRCDKEKREVHNHEVCVLTDEDIHTELPIPLFMRLPDECKKQ</sequence>
<evidence type="ECO:0000313" key="2">
    <source>
        <dbReference type="Proteomes" id="UP000030640"/>
    </source>
</evidence>
<gene>
    <name evidence="1" type="ORF">C922_04592</name>
</gene>
<keyword evidence="2" id="KW-1185">Reference proteome</keyword>